<evidence type="ECO:0000256" key="1">
    <source>
        <dbReference type="SAM" id="MobiDB-lite"/>
    </source>
</evidence>
<reference evidence="2" key="1">
    <citation type="submission" date="2023-01" db="EMBL/GenBank/DDBJ databases">
        <title>Genome assembly of the deep-sea coral Lophelia pertusa.</title>
        <authorList>
            <person name="Herrera S."/>
            <person name="Cordes E."/>
        </authorList>
    </citation>
    <scope>NUCLEOTIDE SEQUENCE</scope>
    <source>
        <strain evidence="2">USNM1676648</strain>
        <tissue evidence="2">Polyp</tissue>
    </source>
</reference>
<gene>
    <name evidence="2" type="primary">MORN1_3</name>
    <name evidence="2" type="ORF">OS493_006474</name>
</gene>
<feature type="region of interest" description="Disordered" evidence="1">
    <location>
        <begin position="1"/>
        <end position="20"/>
    </location>
</feature>
<sequence length="71" mass="7796">MPSRTAAPSQASTMMPASYDKNTSVAGDGDYVIIVEDVTSPPFLNITLTPAFLHVKVNLKKRARSKMESRR</sequence>
<keyword evidence="3" id="KW-1185">Reference proteome</keyword>
<dbReference type="AlphaFoldDB" id="A0A9X0DAL2"/>
<accession>A0A9X0DAL2</accession>
<dbReference type="Proteomes" id="UP001163046">
    <property type="component" value="Unassembled WGS sequence"/>
</dbReference>
<dbReference type="EMBL" id="MU825398">
    <property type="protein sequence ID" value="KAJ7393492.1"/>
    <property type="molecule type" value="Genomic_DNA"/>
</dbReference>
<organism evidence="2 3">
    <name type="scientific">Desmophyllum pertusum</name>
    <dbReference type="NCBI Taxonomy" id="174260"/>
    <lineage>
        <taxon>Eukaryota</taxon>
        <taxon>Metazoa</taxon>
        <taxon>Cnidaria</taxon>
        <taxon>Anthozoa</taxon>
        <taxon>Hexacorallia</taxon>
        <taxon>Scleractinia</taxon>
        <taxon>Caryophylliina</taxon>
        <taxon>Caryophylliidae</taxon>
        <taxon>Desmophyllum</taxon>
    </lineage>
</organism>
<name>A0A9X0DAL2_9CNID</name>
<evidence type="ECO:0000313" key="2">
    <source>
        <dbReference type="EMBL" id="KAJ7393492.1"/>
    </source>
</evidence>
<proteinExistence type="predicted"/>
<dbReference type="OrthoDB" id="423343at2759"/>
<comment type="caution">
    <text evidence="2">The sequence shown here is derived from an EMBL/GenBank/DDBJ whole genome shotgun (WGS) entry which is preliminary data.</text>
</comment>
<evidence type="ECO:0000313" key="3">
    <source>
        <dbReference type="Proteomes" id="UP001163046"/>
    </source>
</evidence>
<protein>
    <submittedName>
        <fullName evidence="2">Alsin</fullName>
    </submittedName>
</protein>